<dbReference type="Proteomes" id="UP001153555">
    <property type="component" value="Unassembled WGS sequence"/>
</dbReference>
<dbReference type="PANTHER" id="PTHR35317">
    <property type="entry name" value="OS04G0629600 PROTEIN"/>
    <property type="match status" value="1"/>
</dbReference>
<dbReference type="EMBL" id="CACSLK010023397">
    <property type="protein sequence ID" value="CAA0822378.1"/>
    <property type="molecule type" value="Genomic_DNA"/>
</dbReference>
<protein>
    <submittedName>
        <fullName evidence="1">Uncharacterized protein</fullName>
    </submittedName>
</protein>
<keyword evidence="2" id="KW-1185">Reference proteome</keyword>
<accession>A0A9N7RBG2</accession>
<dbReference type="Pfam" id="PF14223">
    <property type="entry name" value="Retrotran_gag_2"/>
    <property type="match status" value="1"/>
</dbReference>
<feature type="non-terminal residue" evidence="1">
    <location>
        <position position="295"/>
    </location>
</feature>
<gene>
    <name evidence="1" type="ORF">SHERM_19853</name>
</gene>
<dbReference type="AlphaFoldDB" id="A0A9N7RBG2"/>
<comment type="caution">
    <text evidence="1">The sequence shown here is derived from an EMBL/GenBank/DDBJ whole genome shotgun (WGS) entry which is preliminary data.</text>
</comment>
<dbReference type="OrthoDB" id="1166651at2759"/>
<evidence type="ECO:0000313" key="2">
    <source>
        <dbReference type="Proteomes" id="UP001153555"/>
    </source>
</evidence>
<feature type="non-terminal residue" evidence="1">
    <location>
        <position position="1"/>
    </location>
</feature>
<organism evidence="1 2">
    <name type="scientific">Striga hermonthica</name>
    <name type="common">Purple witchweed</name>
    <name type="synonym">Buchnera hermonthica</name>
    <dbReference type="NCBI Taxonomy" id="68872"/>
    <lineage>
        <taxon>Eukaryota</taxon>
        <taxon>Viridiplantae</taxon>
        <taxon>Streptophyta</taxon>
        <taxon>Embryophyta</taxon>
        <taxon>Tracheophyta</taxon>
        <taxon>Spermatophyta</taxon>
        <taxon>Magnoliopsida</taxon>
        <taxon>eudicotyledons</taxon>
        <taxon>Gunneridae</taxon>
        <taxon>Pentapetalae</taxon>
        <taxon>asterids</taxon>
        <taxon>lamiids</taxon>
        <taxon>Lamiales</taxon>
        <taxon>Orobanchaceae</taxon>
        <taxon>Buchnereae</taxon>
        <taxon>Striga</taxon>
    </lineage>
</organism>
<dbReference type="PANTHER" id="PTHR35317:SF35">
    <property type="entry name" value="DUF4219 DOMAIN-CONTAINING PROTEIN"/>
    <property type="match status" value="1"/>
</dbReference>
<sequence length="295" mass="34315">HEERVGRSPEGSILSENCFCSCLNLLYRLFILFTYNSGYLLYEYQIPIGPRTGFHLHYKRSKDLCYCAIMNQENGSMSRHSQLDDSNYSYWKSMMTIFLRSLGKGVWEIQCKTAKDAWQILQRQFEGSMDVKASRLKRVTLEFDEIRMRDEETIDIYYAKFCDLVNQGAMLGEEISEKCQIQKIMRTVVPRFREKITALESFQRVASLDVDELIGELRMFKINNNYDKVKSKGLALKAAVVEENKNSDEDQGSLADDSKLKEALDLIARNYGKMSQRLYKNKFAGKRGYNFCKNV</sequence>
<proteinExistence type="predicted"/>
<name>A0A9N7RBG2_STRHE</name>
<evidence type="ECO:0000313" key="1">
    <source>
        <dbReference type="EMBL" id="CAA0822378.1"/>
    </source>
</evidence>
<reference evidence="1" key="1">
    <citation type="submission" date="2019-12" db="EMBL/GenBank/DDBJ databases">
        <authorList>
            <person name="Scholes J."/>
        </authorList>
    </citation>
    <scope>NUCLEOTIDE SEQUENCE</scope>
</reference>